<accession>A0A109IG01</accession>
<reference evidence="3" key="1">
    <citation type="submission" date="2016-06" db="EMBL/GenBank/DDBJ databases">
        <authorList>
            <person name="Varghese N."/>
            <person name="Submissions Spin"/>
        </authorList>
    </citation>
    <scope>NUCLEOTIDE SEQUENCE [LARGE SCALE GENOMIC DNA]</scope>
    <source>
        <strain evidence="3">DSM 44983</strain>
    </source>
</reference>
<sequence>MAEQPRPGRRLAVLLALVPVTACGPTPVAPLPVRPPDPTVAPATASPPATTPAAPPTTGPAATTVGALPSRPPAPPPTTPARPPGGTRPPSTSPRPSACLGPVRYDLVLADTELALLRSLCLSVGGVLRIQGIGPGEVTVDREDLVSHHYEAGVVDIRFVQPGTVRVTIPQDGTPYPVTVVVV</sequence>
<feature type="compositionally biased region" description="Pro residues" evidence="1">
    <location>
        <begin position="27"/>
        <end position="39"/>
    </location>
</feature>
<evidence type="ECO:0000313" key="3">
    <source>
        <dbReference type="Proteomes" id="UP000198226"/>
    </source>
</evidence>
<dbReference type="RefSeq" id="WP_067314559.1">
    <property type="nucleotide sequence ID" value="NZ_LRMV01000212.1"/>
</dbReference>
<feature type="region of interest" description="Disordered" evidence="1">
    <location>
        <begin position="24"/>
        <end position="98"/>
    </location>
</feature>
<name>A0A109IG01_9ACTN</name>
<dbReference type="OrthoDB" id="3395498at2"/>
<dbReference type="EMBL" id="LT607752">
    <property type="protein sequence ID" value="SCG81394.1"/>
    <property type="molecule type" value="Genomic_DNA"/>
</dbReference>
<gene>
    <name evidence="2" type="ORF">GA0070623_5772</name>
</gene>
<dbReference type="Proteomes" id="UP000198226">
    <property type="component" value="Chromosome I"/>
</dbReference>
<keyword evidence="3" id="KW-1185">Reference proteome</keyword>
<feature type="compositionally biased region" description="Pro residues" evidence="1">
    <location>
        <begin position="70"/>
        <end position="93"/>
    </location>
</feature>
<protein>
    <submittedName>
        <fullName evidence="2">Uncharacterized protein</fullName>
    </submittedName>
</protein>
<organism evidence="2 3">
    <name type="scientific">Micromonospora rifamycinica</name>
    <dbReference type="NCBI Taxonomy" id="291594"/>
    <lineage>
        <taxon>Bacteria</taxon>
        <taxon>Bacillati</taxon>
        <taxon>Actinomycetota</taxon>
        <taxon>Actinomycetes</taxon>
        <taxon>Micromonosporales</taxon>
        <taxon>Micromonosporaceae</taxon>
        <taxon>Micromonospora</taxon>
    </lineage>
</organism>
<proteinExistence type="predicted"/>
<evidence type="ECO:0000313" key="2">
    <source>
        <dbReference type="EMBL" id="SCG81394.1"/>
    </source>
</evidence>
<dbReference type="AlphaFoldDB" id="A0A109IG01"/>
<feature type="compositionally biased region" description="Pro residues" evidence="1">
    <location>
        <begin position="49"/>
        <end position="58"/>
    </location>
</feature>
<feature type="compositionally biased region" description="Low complexity" evidence="1">
    <location>
        <begin position="59"/>
        <end position="69"/>
    </location>
</feature>
<evidence type="ECO:0000256" key="1">
    <source>
        <dbReference type="SAM" id="MobiDB-lite"/>
    </source>
</evidence>